<keyword evidence="5" id="KW-1185">Reference proteome</keyword>
<dbReference type="Gene3D" id="3.40.50.300">
    <property type="entry name" value="P-loop containing nucleotide triphosphate hydrolases"/>
    <property type="match status" value="1"/>
</dbReference>
<dbReference type="InterPro" id="IPR027417">
    <property type="entry name" value="P-loop_NTPase"/>
</dbReference>
<dbReference type="InterPro" id="IPR003593">
    <property type="entry name" value="AAA+_ATPase"/>
</dbReference>
<accession>A0ABP9RME2</accession>
<evidence type="ECO:0000313" key="5">
    <source>
        <dbReference type="Proteomes" id="UP001501570"/>
    </source>
</evidence>
<reference evidence="5" key="1">
    <citation type="journal article" date="2019" name="Int. J. Syst. Evol. Microbiol.">
        <title>The Global Catalogue of Microorganisms (GCM) 10K type strain sequencing project: providing services to taxonomists for standard genome sequencing and annotation.</title>
        <authorList>
            <consortium name="The Broad Institute Genomics Platform"/>
            <consortium name="The Broad Institute Genome Sequencing Center for Infectious Disease"/>
            <person name="Wu L."/>
            <person name="Ma J."/>
        </authorList>
    </citation>
    <scope>NUCLEOTIDE SEQUENCE [LARGE SCALE GENOMIC DNA]</scope>
    <source>
        <strain evidence="5">JCM 18304</strain>
    </source>
</reference>
<dbReference type="Proteomes" id="UP001501570">
    <property type="component" value="Unassembled WGS sequence"/>
</dbReference>
<dbReference type="InterPro" id="IPR050107">
    <property type="entry name" value="ABC_carbohydrate_import_ATPase"/>
</dbReference>
<keyword evidence="1" id="KW-0547">Nucleotide-binding</keyword>
<organism evidence="4 5">
    <name type="scientific">Rugosimonospora acidiphila</name>
    <dbReference type="NCBI Taxonomy" id="556531"/>
    <lineage>
        <taxon>Bacteria</taxon>
        <taxon>Bacillati</taxon>
        <taxon>Actinomycetota</taxon>
        <taxon>Actinomycetes</taxon>
        <taxon>Micromonosporales</taxon>
        <taxon>Micromonosporaceae</taxon>
        <taxon>Rugosimonospora</taxon>
    </lineage>
</organism>
<dbReference type="InterPro" id="IPR017871">
    <property type="entry name" value="ABC_transporter-like_CS"/>
</dbReference>
<keyword evidence="2 4" id="KW-0067">ATP-binding</keyword>
<proteinExistence type="predicted"/>
<dbReference type="SUPFAM" id="SSF52540">
    <property type="entry name" value="P-loop containing nucleoside triphosphate hydrolases"/>
    <property type="match status" value="1"/>
</dbReference>
<comment type="caution">
    <text evidence="4">The sequence shown here is derived from an EMBL/GenBank/DDBJ whole genome shotgun (WGS) entry which is preliminary data.</text>
</comment>
<dbReference type="Pfam" id="PF00005">
    <property type="entry name" value="ABC_tran"/>
    <property type="match status" value="1"/>
</dbReference>
<protein>
    <submittedName>
        <fullName evidence="4">ATP-binding cassette domain-containing protein</fullName>
    </submittedName>
</protein>
<gene>
    <name evidence="4" type="ORF">GCM10023322_12090</name>
</gene>
<evidence type="ECO:0000259" key="3">
    <source>
        <dbReference type="PROSITE" id="PS50893"/>
    </source>
</evidence>
<dbReference type="PROSITE" id="PS50893">
    <property type="entry name" value="ABC_TRANSPORTER_2"/>
    <property type="match status" value="1"/>
</dbReference>
<dbReference type="GO" id="GO:0005524">
    <property type="term" value="F:ATP binding"/>
    <property type="evidence" value="ECO:0007669"/>
    <property type="project" value="UniProtKB-KW"/>
</dbReference>
<evidence type="ECO:0000256" key="2">
    <source>
        <dbReference type="ARBA" id="ARBA00022840"/>
    </source>
</evidence>
<feature type="domain" description="ABC transporter" evidence="3">
    <location>
        <begin position="10"/>
        <end position="246"/>
    </location>
</feature>
<dbReference type="RefSeq" id="WP_345626864.1">
    <property type="nucleotide sequence ID" value="NZ_BAABJQ010000003.1"/>
</dbReference>
<evidence type="ECO:0000256" key="1">
    <source>
        <dbReference type="ARBA" id="ARBA00022741"/>
    </source>
</evidence>
<dbReference type="PANTHER" id="PTHR43790">
    <property type="entry name" value="CARBOHYDRATE TRANSPORT ATP-BINDING PROTEIN MG119-RELATED"/>
    <property type="match status" value="1"/>
</dbReference>
<name>A0ABP9RME2_9ACTN</name>
<dbReference type="CDD" id="cd03216">
    <property type="entry name" value="ABC_Carb_Monos_I"/>
    <property type="match status" value="1"/>
</dbReference>
<sequence length="262" mass="28284">MTDNDRAPILAAEGIGKVFGHVRALRDVSFELYPGEVLAVLGDNGAGKSTLIKILSGAYDATEGRVLVRGRPVAFSKPADATAAGIATVYQDLALVDTRDVAANLFLGREFHRGPFVDRRRIYREAEKLLSTLTIKLPSVRVPVYLLSGGQRQAVAIGRVLVGGPDIVIMDEPTAALGVQESERVLQLVRDLRAAGKAIILISHNLQQVWRTADRILVMHLGTVAGIRERERSTVDEIVKLIVYGNDDDAATTPLPDPGAYA</sequence>
<dbReference type="PANTHER" id="PTHR43790:SF8">
    <property type="entry name" value="SUGAR ABC TRANSPORTER ATP-BINDING PROTEIN"/>
    <property type="match status" value="1"/>
</dbReference>
<evidence type="ECO:0000313" key="4">
    <source>
        <dbReference type="EMBL" id="GAA5180239.1"/>
    </source>
</evidence>
<dbReference type="InterPro" id="IPR003439">
    <property type="entry name" value="ABC_transporter-like_ATP-bd"/>
</dbReference>
<dbReference type="SMART" id="SM00382">
    <property type="entry name" value="AAA"/>
    <property type="match status" value="1"/>
</dbReference>
<dbReference type="EMBL" id="BAABJQ010000003">
    <property type="protein sequence ID" value="GAA5180239.1"/>
    <property type="molecule type" value="Genomic_DNA"/>
</dbReference>
<dbReference type="PROSITE" id="PS00211">
    <property type="entry name" value="ABC_TRANSPORTER_1"/>
    <property type="match status" value="1"/>
</dbReference>